<feature type="compositionally biased region" description="Polar residues" evidence="1">
    <location>
        <begin position="1"/>
        <end position="11"/>
    </location>
</feature>
<keyword evidence="3" id="KW-1185">Reference proteome</keyword>
<feature type="region of interest" description="Disordered" evidence="1">
    <location>
        <begin position="1"/>
        <end position="45"/>
    </location>
</feature>
<dbReference type="Proteomes" id="UP000230423">
    <property type="component" value="Unassembled WGS sequence"/>
</dbReference>
<reference evidence="2 3" key="1">
    <citation type="submission" date="2015-09" db="EMBL/GenBank/DDBJ databases">
        <title>Draft genome of the parasitic nematode Teladorsagia circumcincta isolate WARC Sus (inbred).</title>
        <authorList>
            <person name="Mitreva M."/>
        </authorList>
    </citation>
    <scope>NUCLEOTIDE SEQUENCE [LARGE SCALE GENOMIC DNA]</scope>
    <source>
        <strain evidence="2 3">S</strain>
    </source>
</reference>
<proteinExistence type="predicted"/>
<dbReference type="AlphaFoldDB" id="A0A2G9UXH3"/>
<protein>
    <submittedName>
        <fullName evidence="2">Uncharacterized protein</fullName>
    </submittedName>
</protein>
<sequence>MMSPRTSTGRSPRTWKRWPPRKAGCSPKFTNKPRTRAPTGPNANPWQRWLSLITIP</sequence>
<evidence type="ECO:0000313" key="2">
    <source>
        <dbReference type="EMBL" id="PIO74941.1"/>
    </source>
</evidence>
<accession>A0A2G9UXH3</accession>
<evidence type="ECO:0000313" key="3">
    <source>
        <dbReference type="Proteomes" id="UP000230423"/>
    </source>
</evidence>
<evidence type="ECO:0000256" key="1">
    <source>
        <dbReference type="SAM" id="MobiDB-lite"/>
    </source>
</evidence>
<gene>
    <name evidence="2" type="ORF">TELCIR_03044</name>
</gene>
<dbReference type="EMBL" id="KZ345200">
    <property type="protein sequence ID" value="PIO74941.1"/>
    <property type="molecule type" value="Genomic_DNA"/>
</dbReference>
<name>A0A2G9UXH3_TELCI</name>
<organism evidence="2 3">
    <name type="scientific">Teladorsagia circumcincta</name>
    <name type="common">Brown stomach worm</name>
    <name type="synonym">Ostertagia circumcincta</name>
    <dbReference type="NCBI Taxonomy" id="45464"/>
    <lineage>
        <taxon>Eukaryota</taxon>
        <taxon>Metazoa</taxon>
        <taxon>Ecdysozoa</taxon>
        <taxon>Nematoda</taxon>
        <taxon>Chromadorea</taxon>
        <taxon>Rhabditida</taxon>
        <taxon>Rhabditina</taxon>
        <taxon>Rhabditomorpha</taxon>
        <taxon>Strongyloidea</taxon>
        <taxon>Trichostrongylidae</taxon>
        <taxon>Teladorsagia</taxon>
    </lineage>
</organism>